<sequence length="263" mass="29568" precursor="true">MRYLIACCLFIVSAATPAWADSDARPIDHFTLREAADFSKQVERELAQRGAYIALVFRSGRPRDALPDGVRYTHGAFWVYGPVTEADGSQGHGYAVYNLYHGQDDPTTSYLAQDWPLDFMRGDVVGEVGVIIPSEEMQIRLLDVIASDQYDALHQPEYSLLSNPADLRFQNCTEFLLDVVAAGAWLTDDRARIKINLDAYFPPTRVELGWWERLTAGWFDPRIRLDDQGNGPVNIASFSSISDFMLTFDLADESFEIQADPSD</sequence>
<dbReference type="InterPro" id="IPR014547">
    <property type="entry name" value="UCP028477"/>
</dbReference>
<dbReference type="KEGG" id="mmr:Mmar10_1922"/>
<organism evidence="2 3">
    <name type="scientific">Maricaulis maris (strain MCS10)</name>
    <name type="common">Caulobacter maris</name>
    <dbReference type="NCBI Taxonomy" id="394221"/>
    <lineage>
        <taxon>Bacteria</taxon>
        <taxon>Pseudomonadati</taxon>
        <taxon>Pseudomonadota</taxon>
        <taxon>Alphaproteobacteria</taxon>
        <taxon>Maricaulales</taxon>
        <taxon>Maricaulaceae</taxon>
        <taxon>Maricaulis</taxon>
    </lineage>
</organism>
<dbReference type="Pfam" id="PF09916">
    <property type="entry name" value="DUF2145"/>
    <property type="match status" value="1"/>
</dbReference>
<dbReference type="eggNOG" id="COG4727">
    <property type="taxonomic scope" value="Bacteria"/>
</dbReference>
<keyword evidence="1" id="KW-0732">Signal</keyword>
<dbReference type="EMBL" id="CP000449">
    <property type="protein sequence ID" value="ABI66214.1"/>
    <property type="molecule type" value="Genomic_DNA"/>
</dbReference>
<feature type="chain" id="PRO_5004168194" description="DUF2145 domain-containing protein" evidence="1">
    <location>
        <begin position="21"/>
        <end position="263"/>
    </location>
</feature>
<dbReference type="AlphaFoldDB" id="Q0ANC3"/>
<protein>
    <recommendedName>
        <fullName evidence="4">DUF2145 domain-containing protein</fullName>
    </recommendedName>
</protein>
<dbReference type="OrthoDB" id="8893883at2"/>
<dbReference type="RefSeq" id="WP_011643859.1">
    <property type="nucleotide sequence ID" value="NC_008347.1"/>
</dbReference>
<dbReference type="Proteomes" id="UP000001964">
    <property type="component" value="Chromosome"/>
</dbReference>
<evidence type="ECO:0008006" key="4">
    <source>
        <dbReference type="Google" id="ProtNLM"/>
    </source>
</evidence>
<dbReference type="HOGENOM" id="CLU_1041573_0_0_5"/>
<keyword evidence="3" id="KW-1185">Reference proteome</keyword>
<name>Q0ANC3_MARMM</name>
<gene>
    <name evidence="2" type="ordered locus">Mmar10_1922</name>
</gene>
<evidence type="ECO:0000313" key="3">
    <source>
        <dbReference type="Proteomes" id="UP000001964"/>
    </source>
</evidence>
<evidence type="ECO:0000256" key="1">
    <source>
        <dbReference type="SAM" id="SignalP"/>
    </source>
</evidence>
<feature type="signal peptide" evidence="1">
    <location>
        <begin position="1"/>
        <end position="20"/>
    </location>
</feature>
<dbReference type="STRING" id="394221.Mmar10_1922"/>
<accession>Q0ANC3</accession>
<reference evidence="2 3" key="1">
    <citation type="submission" date="2006-08" db="EMBL/GenBank/DDBJ databases">
        <title>Complete sequence of Maricaulis maris MCS10.</title>
        <authorList>
            <consortium name="US DOE Joint Genome Institute"/>
            <person name="Copeland A."/>
            <person name="Lucas S."/>
            <person name="Lapidus A."/>
            <person name="Barry K."/>
            <person name="Detter J.C."/>
            <person name="Glavina del Rio T."/>
            <person name="Hammon N."/>
            <person name="Israni S."/>
            <person name="Dalin E."/>
            <person name="Tice H."/>
            <person name="Pitluck S."/>
            <person name="Saunders E."/>
            <person name="Brettin T."/>
            <person name="Bruce D."/>
            <person name="Han C."/>
            <person name="Tapia R."/>
            <person name="Gilna P."/>
            <person name="Schmutz J."/>
            <person name="Larimer F."/>
            <person name="Land M."/>
            <person name="Hauser L."/>
            <person name="Kyrpides N."/>
            <person name="Mikhailova N."/>
            <person name="Viollier P."/>
            <person name="Stephens C."/>
            <person name="Richardson P."/>
        </authorList>
    </citation>
    <scope>NUCLEOTIDE SEQUENCE [LARGE SCALE GENOMIC DNA]</scope>
    <source>
        <strain evidence="2 3">MCS10</strain>
    </source>
</reference>
<evidence type="ECO:0000313" key="2">
    <source>
        <dbReference type="EMBL" id="ABI66214.1"/>
    </source>
</evidence>
<proteinExistence type="predicted"/>